<protein>
    <recommendedName>
        <fullName evidence="4">HTH araC/xylS-type domain-containing protein</fullName>
    </recommendedName>
</protein>
<dbReference type="Proteomes" id="UP001501563">
    <property type="component" value="Unassembled WGS sequence"/>
</dbReference>
<sequence>MPLAETVMRLRLDAGQRRLTAQPHLPVAAIAHVCGFTSPSHFARRIREAFGCTPVQWRQRSCAHP</sequence>
<dbReference type="PANTHER" id="PTHR46796:SF6">
    <property type="entry name" value="ARAC SUBFAMILY"/>
    <property type="match status" value="1"/>
</dbReference>
<organism evidence="5 6">
    <name type="scientific">Streptomyces lannensis</name>
    <dbReference type="NCBI Taxonomy" id="766498"/>
    <lineage>
        <taxon>Bacteria</taxon>
        <taxon>Bacillati</taxon>
        <taxon>Actinomycetota</taxon>
        <taxon>Actinomycetes</taxon>
        <taxon>Kitasatosporales</taxon>
        <taxon>Streptomycetaceae</taxon>
        <taxon>Streptomyces</taxon>
    </lineage>
</organism>
<gene>
    <name evidence="5" type="ORF">GCM10022207_18540</name>
</gene>
<keyword evidence="1" id="KW-0805">Transcription regulation</keyword>
<dbReference type="InterPro" id="IPR050204">
    <property type="entry name" value="AraC_XylS_family_regulators"/>
</dbReference>
<dbReference type="SMART" id="SM00342">
    <property type="entry name" value="HTH_ARAC"/>
    <property type="match status" value="1"/>
</dbReference>
<dbReference type="PRINTS" id="PR00032">
    <property type="entry name" value="HTHARAC"/>
</dbReference>
<evidence type="ECO:0000256" key="2">
    <source>
        <dbReference type="ARBA" id="ARBA00023125"/>
    </source>
</evidence>
<evidence type="ECO:0000259" key="4">
    <source>
        <dbReference type="PROSITE" id="PS01124"/>
    </source>
</evidence>
<dbReference type="InterPro" id="IPR009057">
    <property type="entry name" value="Homeodomain-like_sf"/>
</dbReference>
<comment type="caution">
    <text evidence="5">The sequence shown here is derived from an EMBL/GenBank/DDBJ whole genome shotgun (WGS) entry which is preliminary data.</text>
</comment>
<dbReference type="Pfam" id="PF12833">
    <property type="entry name" value="HTH_18"/>
    <property type="match status" value="1"/>
</dbReference>
<keyword evidence="2" id="KW-0238">DNA-binding</keyword>
<dbReference type="Gene3D" id="1.10.10.60">
    <property type="entry name" value="Homeodomain-like"/>
    <property type="match status" value="1"/>
</dbReference>
<evidence type="ECO:0000313" key="6">
    <source>
        <dbReference type="Proteomes" id="UP001501563"/>
    </source>
</evidence>
<evidence type="ECO:0000256" key="3">
    <source>
        <dbReference type="ARBA" id="ARBA00023163"/>
    </source>
</evidence>
<proteinExistence type="predicted"/>
<keyword evidence="6" id="KW-1185">Reference proteome</keyword>
<dbReference type="PROSITE" id="PS01124">
    <property type="entry name" value="HTH_ARAC_FAMILY_2"/>
    <property type="match status" value="1"/>
</dbReference>
<feature type="domain" description="HTH araC/xylS-type" evidence="4">
    <location>
        <begin position="1"/>
        <end position="60"/>
    </location>
</feature>
<name>A0ABP7JUQ0_9ACTN</name>
<reference evidence="6" key="1">
    <citation type="journal article" date="2019" name="Int. J. Syst. Evol. Microbiol.">
        <title>The Global Catalogue of Microorganisms (GCM) 10K type strain sequencing project: providing services to taxonomists for standard genome sequencing and annotation.</title>
        <authorList>
            <consortium name="The Broad Institute Genomics Platform"/>
            <consortium name="The Broad Institute Genome Sequencing Center for Infectious Disease"/>
            <person name="Wu L."/>
            <person name="Ma J."/>
        </authorList>
    </citation>
    <scope>NUCLEOTIDE SEQUENCE [LARGE SCALE GENOMIC DNA]</scope>
    <source>
        <strain evidence="6">JCM 16578</strain>
    </source>
</reference>
<dbReference type="PROSITE" id="PS00041">
    <property type="entry name" value="HTH_ARAC_FAMILY_1"/>
    <property type="match status" value="1"/>
</dbReference>
<evidence type="ECO:0000313" key="5">
    <source>
        <dbReference type="EMBL" id="GAA3855498.1"/>
    </source>
</evidence>
<dbReference type="PANTHER" id="PTHR46796">
    <property type="entry name" value="HTH-TYPE TRANSCRIPTIONAL ACTIVATOR RHAS-RELATED"/>
    <property type="match status" value="1"/>
</dbReference>
<dbReference type="EMBL" id="BAAAZA010000004">
    <property type="protein sequence ID" value="GAA3855498.1"/>
    <property type="molecule type" value="Genomic_DNA"/>
</dbReference>
<evidence type="ECO:0000256" key="1">
    <source>
        <dbReference type="ARBA" id="ARBA00023015"/>
    </source>
</evidence>
<dbReference type="InterPro" id="IPR018062">
    <property type="entry name" value="HTH_AraC-typ_CS"/>
</dbReference>
<keyword evidence="3" id="KW-0804">Transcription</keyword>
<dbReference type="InterPro" id="IPR020449">
    <property type="entry name" value="Tscrpt_reg_AraC-type_HTH"/>
</dbReference>
<dbReference type="SUPFAM" id="SSF46689">
    <property type="entry name" value="Homeodomain-like"/>
    <property type="match status" value="1"/>
</dbReference>
<accession>A0ABP7JUQ0</accession>
<dbReference type="InterPro" id="IPR018060">
    <property type="entry name" value="HTH_AraC"/>
</dbReference>